<dbReference type="InterPro" id="IPR006549">
    <property type="entry name" value="HAD-SF_hydro_IIIA"/>
</dbReference>
<feature type="chain" id="PRO_5002270415" evidence="2">
    <location>
        <begin position="17"/>
        <end position="633"/>
    </location>
</feature>
<sequence>MFLSEITRSFVSLVSASVAASVAASAAVARSTASSTTVTTAATAAAAAALSSSAAVASLKSNHQHWFASNLSQRRFASLALVAAQRTQAQPQPQAQSSSSSSSHSHPTVTATASATATAIAATAQSIQSMSTRSKRSATAAALDATPASTSAASTASASTAAGRRSKQPRLDVDLTADDQPAAAVSISKKKSSSAAASAPSAAAATPMDTKWDASTDDDDEPVAAAAAKTQRSVASALMPRASASTSAGIAGKWTMVAGSLLRFDPDDLVHSSKIIGFDLDDTLITTKSGKSFAVNSGDWKWLHPDVPTKLRELHANGTKLVIFSNQKGMTGGQVNPEDWKRKVSAILADLGVPMQVFAAMGTDQYRKPSTGTWELLTLGTANGKVPVDASVALYIGDAAGRAANWAPGRKKDFSDSDRKFALNLGIGFHTPEEFFFKHQPAPFKLAGSDPKEFVNAFKNLPLFTPTTASLTAPKQELIVMTGFPASGKSTFVRQKLVPAGYVHINRDTLGTWQKCVAATRDALRAGKSVVVDNTSPDTESRGRYVAEAKALGIPARAFVMNTTYEHALHNNAFREATDPTHEHVSRIGFNMYRSKYSDPTAAEGFTEVLRINFAPAFTDADLLRRYSQWMHS</sequence>
<dbReference type="PANTHER" id="PTHR12083">
    <property type="entry name" value="BIFUNCTIONAL POLYNUCLEOTIDE PHOSPHATASE/KINASE"/>
    <property type="match status" value="1"/>
</dbReference>
<dbReference type="AlphaFoldDB" id="A0A0D2X4D0"/>
<dbReference type="PANTHER" id="PTHR12083:SF9">
    <property type="entry name" value="BIFUNCTIONAL POLYNUCLEOTIDE PHOSPHATASE_KINASE"/>
    <property type="match status" value="1"/>
</dbReference>
<feature type="compositionally biased region" description="Low complexity" evidence="1">
    <location>
        <begin position="138"/>
        <end position="162"/>
    </location>
</feature>
<evidence type="ECO:0000256" key="1">
    <source>
        <dbReference type="SAM" id="MobiDB-lite"/>
    </source>
</evidence>
<keyword evidence="3" id="KW-0418">Kinase</keyword>
<dbReference type="InterPro" id="IPR013954">
    <property type="entry name" value="PNK3P"/>
</dbReference>
<dbReference type="GO" id="GO:0046404">
    <property type="term" value="F:ATP-dependent polydeoxyribonucleotide 5'-hydroxyl-kinase activity"/>
    <property type="evidence" value="ECO:0007669"/>
    <property type="project" value="TreeGrafter"/>
</dbReference>
<name>A0A0D2X4D0_CAPO3</name>
<dbReference type="CDD" id="cd01625">
    <property type="entry name" value="HAD_PNP"/>
    <property type="match status" value="1"/>
</dbReference>
<accession>A0A0D2X4D0</accession>
<dbReference type="NCBIfam" id="TIGR01662">
    <property type="entry name" value="HAD-SF-IIIA"/>
    <property type="match status" value="1"/>
</dbReference>
<dbReference type="Gene3D" id="3.40.50.1000">
    <property type="entry name" value="HAD superfamily/HAD-like"/>
    <property type="match status" value="1"/>
</dbReference>
<dbReference type="PhylomeDB" id="A0A0D2X4D0"/>
<dbReference type="InterPro" id="IPR036412">
    <property type="entry name" value="HAD-like_sf"/>
</dbReference>
<dbReference type="EMBL" id="KE346370">
    <property type="protein sequence ID" value="KJE95844.1"/>
    <property type="molecule type" value="Genomic_DNA"/>
</dbReference>
<dbReference type="OrthoDB" id="19045at2759"/>
<proteinExistence type="predicted"/>
<dbReference type="InParanoid" id="A0A0D2X4D0"/>
<dbReference type="RefSeq" id="XP_004344997.2">
    <property type="nucleotide sequence ID" value="XM_004344947.2"/>
</dbReference>
<dbReference type="Proteomes" id="UP000008743">
    <property type="component" value="Unassembled WGS sequence"/>
</dbReference>
<dbReference type="Pfam" id="PF13671">
    <property type="entry name" value="AAA_33"/>
    <property type="match status" value="1"/>
</dbReference>
<keyword evidence="2" id="KW-0732">Signal</keyword>
<dbReference type="Gene3D" id="3.40.50.300">
    <property type="entry name" value="P-loop containing nucleotide triphosphate hydrolases"/>
    <property type="match status" value="1"/>
</dbReference>
<dbReference type="SUPFAM" id="SSF56784">
    <property type="entry name" value="HAD-like"/>
    <property type="match status" value="1"/>
</dbReference>
<reference evidence="4" key="1">
    <citation type="submission" date="2011-02" db="EMBL/GenBank/DDBJ databases">
        <title>The Genome Sequence of Capsaspora owczarzaki ATCC 30864.</title>
        <authorList>
            <person name="Russ C."/>
            <person name="Cuomo C."/>
            <person name="Burger G."/>
            <person name="Gray M.W."/>
            <person name="Holland P.W.H."/>
            <person name="King N."/>
            <person name="Lang F.B.F."/>
            <person name="Roger A.J."/>
            <person name="Ruiz-Trillo I."/>
            <person name="Young S.K."/>
            <person name="Zeng Q."/>
            <person name="Gargeya S."/>
            <person name="Alvarado L."/>
            <person name="Berlin A."/>
            <person name="Chapman S.B."/>
            <person name="Chen Z."/>
            <person name="Freedman E."/>
            <person name="Gellesch M."/>
            <person name="Goldberg J."/>
            <person name="Griggs A."/>
            <person name="Gujja S."/>
            <person name="Heilman E."/>
            <person name="Heiman D."/>
            <person name="Howarth C."/>
            <person name="Mehta T."/>
            <person name="Neiman D."/>
            <person name="Pearson M."/>
            <person name="Roberts A."/>
            <person name="Saif S."/>
            <person name="Shea T."/>
            <person name="Shenoy N."/>
            <person name="Sisk P."/>
            <person name="Stolte C."/>
            <person name="Sykes S."/>
            <person name="White J."/>
            <person name="Yandava C."/>
            <person name="Haas B."/>
            <person name="Nusbaum C."/>
            <person name="Birren B."/>
        </authorList>
    </citation>
    <scope>NUCLEOTIDE SEQUENCE</scope>
    <source>
        <strain evidence="4">ATCC 30864</strain>
    </source>
</reference>
<dbReference type="Pfam" id="PF08645">
    <property type="entry name" value="PNK3P"/>
    <property type="match status" value="1"/>
</dbReference>
<dbReference type="GO" id="GO:0006281">
    <property type="term" value="P:DNA repair"/>
    <property type="evidence" value="ECO:0007669"/>
    <property type="project" value="TreeGrafter"/>
</dbReference>
<dbReference type="SUPFAM" id="SSF52540">
    <property type="entry name" value="P-loop containing nucleoside triphosphate hydrolases"/>
    <property type="match status" value="1"/>
</dbReference>
<evidence type="ECO:0000313" key="4">
    <source>
        <dbReference type="Proteomes" id="UP000008743"/>
    </source>
</evidence>
<evidence type="ECO:0000256" key="2">
    <source>
        <dbReference type="SAM" id="SignalP"/>
    </source>
</evidence>
<dbReference type="InterPro" id="IPR006551">
    <property type="entry name" value="Polynucleotide_phosphatase"/>
</dbReference>
<protein>
    <submittedName>
        <fullName evidence="3">Polynucleotide kinase-3'-phosphatase</fullName>
    </submittedName>
</protein>
<dbReference type="InterPro" id="IPR023214">
    <property type="entry name" value="HAD_sf"/>
</dbReference>
<evidence type="ECO:0000313" key="3">
    <source>
        <dbReference type="EMBL" id="KJE95844.1"/>
    </source>
</evidence>
<keyword evidence="4" id="KW-1185">Reference proteome</keyword>
<organism evidence="3 4">
    <name type="scientific">Capsaspora owczarzaki (strain ATCC 30864)</name>
    <dbReference type="NCBI Taxonomy" id="595528"/>
    <lineage>
        <taxon>Eukaryota</taxon>
        <taxon>Filasterea</taxon>
        <taxon>Capsaspora</taxon>
    </lineage>
</organism>
<dbReference type="FunFam" id="3.40.50.300:FF:000737">
    <property type="entry name" value="Bifunctional polynucleotide phosphatase/kinase"/>
    <property type="match status" value="1"/>
</dbReference>
<gene>
    <name evidence="3" type="ORF">CAOG_006248</name>
</gene>
<dbReference type="GO" id="GO:0003690">
    <property type="term" value="F:double-stranded DNA binding"/>
    <property type="evidence" value="ECO:0007669"/>
    <property type="project" value="TreeGrafter"/>
</dbReference>
<feature type="compositionally biased region" description="Low complexity" evidence="1">
    <location>
        <begin position="182"/>
        <end position="205"/>
    </location>
</feature>
<dbReference type="FunCoup" id="A0A0D2X4D0">
    <property type="interactions" value="129"/>
</dbReference>
<feature type="region of interest" description="Disordered" evidence="1">
    <location>
        <begin position="138"/>
        <end position="224"/>
    </location>
</feature>
<dbReference type="STRING" id="595528.A0A0D2X4D0"/>
<dbReference type="FunFam" id="3.40.50.1000:FF:000078">
    <property type="entry name" value="Bifunctional polynucleotide phosphatase/kinase"/>
    <property type="match status" value="1"/>
</dbReference>
<dbReference type="GO" id="GO:0046403">
    <property type="term" value="F:polynucleotide 3'-phosphatase activity"/>
    <property type="evidence" value="ECO:0007669"/>
    <property type="project" value="TreeGrafter"/>
</dbReference>
<feature type="region of interest" description="Disordered" evidence="1">
    <location>
        <begin position="84"/>
        <end position="114"/>
    </location>
</feature>
<dbReference type="NCBIfam" id="TIGR01664">
    <property type="entry name" value="DNA-3'-Pase"/>
    <property type="match status" value="1"/>
</dbReference>
<feature type="signal peptide" evidence="2">
    <location>
        <begin position="1"/>
        <end position="16"/>
    </location>
</feature>
<keyword evidence="3" id="KW-0808">Transferase</keyword>
<dbReference type="InterPro" id="IPR027417">
    <property type="entry name" value="P-loop_NTPase"/>
</dbReference>
<dbReference type="eggNOG" id="KOG2134">
    <property type="taxonomic scope" value="Eukaryota"/>
</dbReference>